<gene>
    <name evidence="12 15" type="primary">cas9</name>
    <name evidence="15" type="ORF">J0X15_12445</name>
</gene>
<dbReference type="GO" id="GO:0003677">
    <property type="term" value="F:DNA binding"/>
    <property type="evidence" value="ECO:0007669"/>
    <property type="project" value="UniProtKB-UniRule"/>
</dbReference>
<comment type="function">
    <text evidence="12">CRISPR (clustered regularly interspaced short palindromic repeat) is an adaptive immune system that provides protection against mobile genetic elements (viruses, transposable elements and conjugative plasmids). CRISPR clusters contain spacers, sequences complementary to antecedent mobile elements, and target invading nucleic acids. CRISPR clusters are transcribed and processed into CRISPR RNA (crRNA). In type II CRISPR systems correct processing of pre-crRNA requires a trans-encoded small RNA (tracrRNA), endogenous ribonuclease 3 (rnc) and this protein. The tracrRNA serves as a guide for ribonuclease 3-aided processing of pre-crRNA. Subsequently Cas9/crRNA/tracrRNA endonucleolytically cleaves linear or circular dsDNA target complementary to the spacer; Cas9 is inactive in the absence of the 2 guide RNAs (gRNA). Cas9 recognizes the protospacer adjacent motif (PAM) in the CRISPR repeat sequences to help distinguish self versus nonself, as targets within the bacterial CRISPR locus do not have PAMs. PAM recognition is also required for catalytic activity.</text>
</comment>
<proteinExistence type="inferred from homology"/>
<name>A0A939EPP4_9HYPH</name>
<comment type="caution">
    <text evidence="15">The sequence shown here is derived from an EMBL/GenBank/DDBJ whole genome shotgun (WGS) entry which is preliminary data.</text>
</comment>
<feature type="domain" description="HNH Cas9-type" evidence="14">
    <location>
        <begin position="546"/>
        <end position="705"/>
    </location>
</feature>
<comment type="caution">
    <text evidence="12">Lacks conserved residue(s) required for the propagation of feature annotation.</text>
</comment>
<evidence type="ECO:0000256" key="10">
    <source>
        <dbReference type="ARBA" id="ARBA00023211"/>
    </source>
</evidence>
<keyword evidence="9 12" id="KW-0238">DNA-binding</keyword>
<organism evidence="15 16">
    <name type="scientific">Roseibium limicola</name>
    <dbReference type="NCBI Taxonomy" id="2816037"/>
    <lineage>
        <taxon>Bacteria</taxon>
        <taxon>Pseudomonadati</taxon>
        <taxon>Pseudomonadota</taxon>
        <taxon>Alphaproteobacteria</taxon>
        <taxon>Hyphomicrobiales</taxon>
        <taxon>Stappiaceae</taxon>
        <taxon>Roseibium</taxon>
    </lineage>
</organism>
<feature type="region of interest" description="Disordered" evidence="13">
    <location>
        <begin position="188"/>
        <end position="215"/>
    </location>
</feature>
<dbReference type="GO" id="GO:0046872">
    <property type="term" value="F:metal ion binding"/>
    <property type="evidence" value="ECO:0007669"/>
    <property type="project" value="UniProtKB-UniRule"/>
</dbReference>
<dbReference type="NCBIfam" id="TIGR01865">
    <property type="entry name" value="cas_Csn1"/>
    <property type="match status" value="1"/>
</dbReference>
<keyword evidence="3" id="KW-0479">Metal-binding</keyword>
<evidence type="ECO:0000256" key="5">
    <source>
        <dbReference type="ARBA" id="ARBA00022801"/>
    </source>
</evidence>
<reference evidence="15" key="1">
    <citation type="submission" date="2021-03" db="EMBL/GenBank/DDBJ databases">
        <title>Roseibium sp. CAU 1637 isolated from Incheon.</title>
        <authorList>
            <person name="Kim W."/>
        </authorList>
    </citation>
    <scope>NUCLEOTIDE SEQUENCE</scope>
    <source>
        <strain evidence="15">CAU 1637</strain>
    </source>
</reference>
<evidence type="ECO:0000256" key="12">
    <source>
        <dbReference type="HAMAP-Rule" id="MF_01480"/>
    </source>
</evidence>
<dbReference type="InterPro" id="IPR028629">
    <property type="entry name" value="Cas9"/>
</dbReference>
<comment type="domain">
    <text evidence="12">Has 2 endonuclease domains. The discontinuous RuvC-like domain cleaves the target DNA noncomplementary to crRNA while the HNH nuclease domain cleaves the target DNA complementary to crRNA.</text>
</comment>
<keyword evidence="4 12" id="KW-0255">Endonuclease</keyword>
<evidence type="ECO:0000256" key="9">
    <source>
        <dbReference type="ARBA" id="ARBA00023125"/>
    </source>
</evidence>
<keyword evidence="16" id="KW-1185">Reference proteome</keyword>
<comment type="subunit">
    <text evidence="11 12">Monomer. Binds crRNA and tracrRNA.</text>
</comment>
<dbReference type="GO" id="GO:0043571">
    <property type="term" value="P:maintenance of CRISPR repeat elements"/>
    <property type="evidence" value="ECO:0007669"/>
    <property type="project" value="UniProtKB-UniRule"/>
</dbReference>
<keyword evidence="2 12" id="KW-0540">Nuclease</keyword>
<keyword evidence="10" id="KW-0464">Manganese</keyword>
<dbReference type="GO" id="GO:0003723">
    <property type="term" value="F:RNA binding"/>
    <property type="evidence" value="ECO:0007669"/>
    <property type="project" value="UniProtKB-UniRule"/>
</dbReference>
<feature type="active site" description="For RuvC-like nuclease domain" evidence="12">
    <location>
        <position position="8"/>
    </location>
</feature>
<dbReference type="EC" id="3.1.-.-" evidence="12"/>
<feature type="active site" description="Proton acceptor for HNH nuclease domain" evidence="12">
    <location>
        <position position="623"/>
    </location>
</feature>
<evidence type="ECO:0000256" key="1">
    <source>
        <dbReference type="ARBA" id="ARBA00001946"/>
    </source>
</evidence>
<evidence type="ECO:0000256" key="2">
    <source>
        <dbReference type="ARBA" id="ARBA00022722"/>
    </source>
</evidence>
<evidence type="ECO:0000259" key="14">
    <source>
        <dbReference type="PROSITE" id="PS51749"/>
    </source>
</evidence>
<evidence type="ECO:0000256" key="3">
    <source>
        <dbReference type="ARBA" id="ARBA00022723"/>
    </source>
</evidence>
<dbReference type="EMBL" id="JAFLNF010000005">
    <property type="protein sequence ID" value="MBO0346035.1"/>
    <property type="molecule type" value="Genomic_DNA"/>
</dbReference>
<protein>
    <recommendedName>
        <fullName evidence="12">CRISPR-associated endonuclease Cas9</fullName>
        <ecNumber evidence="12">3.1.-.-</ecNumber>
    </recommendedName>
</protein>
<evidence type="ECO:0000256" key="6">
    <source>
        <dbReference type="ARBA" id="ARBA00022842"/>
    </source>
</evidence>
<feature type="compositionally biased region" description="Basic and acidic residues" evidence="13">
    <location>
        <begin position="45"/>
        <end position="62"/>
    </location>
</feature>
<comment type="cofactor">
    <cofactor evidence="1">
        <name>Mg(2+)</name>
        <dbReference type="ChEBI" id="CHEBI:18420"/>
    </cofactor>
</comment>
<sequence>MAWRLGLDLGSNSLGWAALELAEDSGVLVPCGLVDCGVRIFSDGRNPKDKQSNAAKRREPRAARKNRDRTERRQARLIRQLIAHGLFPEDPAARKALEGGASTPLQDSDPWILRCRALDSPLNPHQIGRAIFHLHQRRGFKSNRKADRGISDSGMIHEATKRTLERLKAEGARTLGELFGRPRLEALEHNSKAERGKRKPQPLARVRKSGTGSQAQYDYYPTRTLVLEEFDRIWGAQKSHSPEAFADTAWAELRDTIEWQHPLKPQPVGRCTLLPNEERAPKALPSFQRARIYQEVNALRTAPVGAPSQGLTTSQRNKIAERLLRPSNKTGRVTFDQIRKLKGIELYDPFNTETDKRKHLDGDLTAARLIQGDRWGPSWLDLPLIEQDEIVLRLLEDEDENILLDWLCTRHGIERDKAIRVVDCPLPDGHGNLSKAAIDHILPELEQAVVPYSEAVQLAGLGSHSQLGTGEVFDEGLPYYGMALERSVAFGSGKPDDPDEIRYGKIANPTVHVALNQVRAVVNDLIRRFGAPDQVVLELARDLPLSAKGKTELEAQQKKNQDANDRLRHRLASEFSPPIEDSYENRLRLRLYDELDALGKRCVFSGRQIGLSELFTDQIEIEHILPFSRTLDDSLSNKTLCVRQANRDKGNRTPFEAFGTSPAGYDWEDLSARAADLPPGKIWRFSPDAMNRFEAEESGFLARQLGDTRYISRIAKAYLETLYGGSGHKGGENHVWVVTGRLTADLRWTWGLDSVLRGHNDQASANQKKNRNDHRHHAIDAIVCACTDRRILQAASSAAAKSEQEHTRRLLADTPDPWPGFRDEVAETVRKMIVSHKPDHGIQGAMHNDTAYGLVQGPNGVPDKKGIRPVVTRKPLDSDAFKTPESLEKIRDPALRLALLEATVGLTGAEFKARLLEVSSAMKPPVYKVRIEERMNVITFSDDSGKPYKAYKGDGNYCYDIWADSKSKWTGEVISTFEAYQLARTDPQWWRTKIGRKGQPLILRLRKGDYLEFEHEGRRLIAQVAKFTTGKISLAEHLEANVDARTRDAKDDLAYITKAPGVLQKLNTHQVTVSPSGRVKIHN</sequence>
<evidence type="ECO:0000256" key="8">
    <source>
        <dbReference type="ARBA" id="ARBA00023118"/>
    </source>
</evidence>
<keyword evidence="7 12" id="KW-0694">RNA-binding</keyword>
<comment type="similarity">
    <text evidence="12">Belongs to the CRISPR-associated Cas9 family.</text>
</comment>
<dbReference type="GO" id="GO:0051607">
    <property type="term" value="P:defense response to virus"/>
    <property type="evidence" value="ECO:0007669"/>
    <property type="project" value="UniProtKB-UniRule"/>
</dbReference>
<evidence type="ECO:0000313" key="15">
    <source>
        <dbReference type="EMBL" id="MBO0346035.1"/>
    </source>
</evidence>
<keyword evidence="5 12" id="KW-0378">Hydrolase</keyword>
<accession>A0A939EPP4</accession>
<dbReference type="Pfam" id="PF18470">
    <property type="entry name" value="Cas9_a"/>
    <property type="match status" value="1"/>
</dbReference>
<dbReference type="InterPro" id="IPR040619">
    <property type="entry name" value="Cas9_alpha-helical_lobe"/>
</dbReference>
<evidence type="ECO:0000256" key="7">
    <source>
        <dbReference type="ARBA" id="ARBA00022884"/>
    </source>
</evidence>
<dbReference type="PROSITE" id="PS51749">
    <property type="entry name" value="HNH_CAS9"/>
    <property type="match status" value="1"/>
</dbReference>
<dbReference type="InterPro" id="IPR003615">
    <property type="entry name" value="HNH_nuc"/>
</dbReference>
<evidence type="ECO:0000256" key="4">
    <source>
        <dbReference type="ARBA" id="ARBA00022759"/>
    </source>
</evidence>
<evidence type="ECO:0000256" key="11">
    <source>
        <dbReference type="ARBA" id="ARBA00046380"/>
    </source>
</evidence>
<dbReference type="Gene3D" id="3.30.420.10">
    <property type="entry name" value="Ribonuclease H-like superfamily/Ribonuclease H"/>
    <property type="match status" value="3"/>
</dbReference>
<dbReference type="RefSeq" id="WP_206941184.1">
    <property type="nucleotide sequence ID" value="NZ_JAFLNF010000005.1"/>
</dbReference>
<evidence type="ECO:0000256" key="13">
    <source>
        <dbReference type="SAM" id="MobiDB-lite"/>
    </source>
</evidence>
<feature type="region of interest" description="Disordered" evidence="13">
    <location>
        <begin position="45"/>
        <end position="73"/>
    </location>
</feature>
<dbReference type="Proteomes" id="UP000664779">
    <property type="component" value="Unassembled WGS sequence"/>
</dbReference>
<dbReference type="HAMAP" id="MF_01480">
    <property type="entry name" value="Cas9"/>
    <property type="match status" value="1"/>
</dbReference>
<dbReference type="InterPro" id="IPR033114">
    <property type="entry name" value="HNH_CAS9"/>
</dbReference>
<dbReference type="InterPro" id="IPR041383">
    <property type="entry name" value="RuvC_III"/>
</dbReference>
<dbReference type="AlphaFoldDB" id="A0A939EPP4"/>
<keyword evidence="6" id="KW-0460">Magnesium</keyword>
<evidence type="ECO:0000313" key="16">
    <source>
        <dbReference type="Proteomes" id="UP000664779"/>
    </source>
</evidence>
<keyword evidence="8 12" id="KW-0051">Antiviral defense</keyword>
<dbReference type="GO" id="GO:0016787">
    <property type="term" value="F:hydrolase activity"/>
    <property type="evidence" value="ECO:0007669"/>
    <property type="project" value="UniProtKB-KW"/>
</dbReference>
<dbReference type="Pfam" id="PF18541">
    <property type="entry name" value="RuvC_III"/>
    <property type="match status" value="1"/>
</dbReference>
<dbReference type="InterPro" id="IPR036397">
    <property type="entry name" value="RNaseH_sf"/>
</dbReference>
<dbReference type="GO" id="GO:0004519">
    <property type="term" value="F:endonuclease activity"/>
    <property type="evidence" value="ECO:0007669"/>
    <property type="project" value="UniProtKB-UniRule"/>
</dbReference>
<dbReference type="Pfam" id="PF13395">
    <property type="entry name" value="HNH_4"/>
    <property type="match status" value="1"/>
</dbReference>
<dbReference type="Gene3D" id="1.10.30.50">
    <property type="match status" value="1"/>
</dbReference>
<feature type="compositionally biased region" description="Basic residues" evidence="13">
    <location>
        <begin position="195"/>
        <end position="208"/>
    </location>
</feature>